<evidence type="ECO:0000313" key="2">
    <source>
        <dbReference type="EMBL" id="HHM95623.1"/>
    </source>
</evidence>
<evidence type="ECO:0000313" key="1">
    <source>
        <dbReference type="EMBL" id="HEF64182.1"/>
    </source>
</evidence>
<dbReference type="EMBL" id="DRWX01000006">
    <property type="protein sequence ID" value="HHM95623.1"/>
    <property type="molecule type" value="Genomic_DNA"/>
</dbReference>
<dbReference type="AlphaFoldDB" id="A0A7C1G548"/>
<accession>A0A7C1G548</accession>
<protein>
    <submittedName>
        <fullName evidence="1">Uncharacterized protein</fullName>
    </submittedName>
</protein>
<gene>
    <name evidence="2" type="ORF">ENM21_00155</name>
    <name evidence="1" type="ORF">ENP47_00995</name>
</gene>
<reference evidence="1" key="1">
    <citation type="journal article" date="2020" name="mSystems">
        <title>Genome- and Community-Level Interaction Insights into Carbon Utilization and Element Cycling Functions of Hydrothermarchaeota in Hydrothermal Sediment.</title>
        <authorList>
            <person name="Zhou Z."/>
            <person name="Liu Y."/>
            <person name="Xu W."/>
            <person name="Pan J."/>
            <person name="Luo Z.H."/>
            <person name="Li M."/>
        </authorList>
    </citation>
    <scope>NUCLEOTIDE SEQUENCE [LARGE SCALE GENOMIC DNA]</scope>
    <source>
        <strain evidence="2">SpSt-1065</strain>
        <strain evidence="1">SpSt-222</strain>
    </source>
</reference>
<comment type="caution">
    <text evidence="1">The sequence shown here is derived from an EMBL/GenBank/DDBJ whole genome shotgun (WGS) entry which is preliminary data.</text>
</comment>
<organism evidence="1">
    <name type="scientific">Thermomicrobium roseum</name>
    <dbReference type="NCBI Taxonomy" id="500"/>
    <lineage>
        <taxon>Bacteria</taxon>
        <taxon>Pseudomonadati</taxon>
        <taxon>Thermomicrobiota</taxon>
        <taxon>Thermomicrobia</taxon>
        <taxon>Thermomicrobiales</taxon>
        <taxon>Thermomicrobiaceae</taxon>
        <taxon>Thermomicrobium</taxon>
    </lineage>
</organism>
<name>A0A7C1G548_THERO</name>
<sequence>MRLTAEGRPLREIRAYIDQTYSSYGPGTDTPWPP</sequence>
<proteinExistence type="predicted"/>
<dbReference type="EMBL" id="DSJL01000001">
    <property type="protein sequence ID" value="HEF64182.1"/>
    <property type="molecule type" value="Genomic_DNA"/>
</dbReference>